<protein>
    <submittedName>
        <fullName evidence="1">Uncharacterized protein</fullName>
    </submittedName>
</protein>
<evidence type="ECO:0000313" key="2">
    <source>
        <dbReference type="Proteomes" id="UP000265520"/>
    </source>
</evidence>
<evidence type="ECO:0000313" key="1">
    <source>
        <dbReference type="EMBL" id="MCI62170.1"/>
    </source>
</evidence>
<organism evidence="1 2">
    <name type="scientific">Trifolium medium</name>
    <dbReference type="NCBI Taxonomy" id="97028"/>
    <lineage>
        <taxon>Eukaryota</taxon>
        <taxon>Viridiplantae</taxon>
        <taxon>Streptophyta</taxon>
        <taxon>Embryophyta</taxon>
        <taxon>Tracheophyta</taxon>
        <taxon>Spermatophyta</taxon>
        <taxon>Magnoliopsida</taxon>
        <taxon>eudicotyledons</taxon>
        <taxon>Gunneridae</taxon>
        <taxon>Pentapetalae</taxon>
        <taxon>rosids</taxon>
        <taxon>fabids</taxon>
        <taxon>Fabales</taxon>
        <taxon>Fabaceae</taxon>
        <taxon>Papilionoideae</taxon>
        <taxon>50 kb inversion clade</taxon>
        <taxon>NPAAA clade</taxon>
        <taxon>Hologalegina</taxon>
        <taxon>IRL clade</taxon>
        <taxon>Trifolieae</taxon>
        <taxon>Trifolium</taxon>
    </lineage>
</organism>
<dbReference type="Proteomes" id="UP000265520">
    <property type="component" value="Unassembled WGS sequence"/>
</dbReference>
<comment type="caution">
    <text evidence="1">The sequence shown here is derived from an EMBL/GenBank/DDBJ whole genome shotgun (WGS) entry which is preliminary data.</text>
</comment>
<name>A0A392TPS6_9FABA</name>
<reference evidence="1 2" key="1">
    <citation type="journal article" date="2018" name="Front. Plant Sci.">
        <title>Red Clover (Trifolium pratense) and Zigzag Clover (T. medium) - A Picture of Genomic Similarities and Differences.</title>
        <authorList>
            <person name="Dluhosova J."/>
            <person name="Istvanek J."/>
            <person name="Nedelnik J."/>
            <person name="Repkova J."/>
        </authorList>
    </citation>
    <scope>NUCLEOTIDE SEQUENCE [LARGE SCALE GENOMIC DNA]</scope>
    <source>
        <strain evidence="2">cv. 10/8</strain>
        <tissue evidence="1">Leaf</tissue>
    </source>
</reference>
<proteinExistence type="predicted"/>
<accession>A0A392TPS6</accession>
<sequence>VGDLEKVEGKDRMVVVAVGREEKRLKMEEWMKGKMKMVKWLIRLNRSEGREILPWED</sequence>
<keyword evidence="2" id="KW-1185">Reference proteome</keyword>
<feature type="non-terminal residue" evidence="1">
    <location>
        <position position="1"/>
    </location>
</feature>
<dbReference type="AlphaFoldDB" id="A0A392TPS6"/>
<dbReference type="EMBL" id="LXQA010614270">
    <property type="protein sequence ID" value="MCI62170.1"/>
    <property type="molecule type" value="Genomic_DNA"/>
</dbReference>